<dbReference type="CDD" id="cd11065">
    <property type="entry name" value="CYP64-like"/>
    <property type="match status" value="1"/>
</dbReference>
<dbReference type="GO" id="GO:0020037">
    <property type="term" value="F:heme binding"/>
    <property type="evidence" value="ECO:0007669"/>
    <property type="project" value="InterPro"/>
</dbReference>
<dbReference type="EMBL" id="LYCR01000023">
    <property type="protein sequence ID" value="OGM47408.1"/>
    <property type="molecule type" value="Genomic_DNA"/>
</dbReference>
<keyword evidence="5 9" id="KW-0560">Oxidoreductase</keyword>
<feature type="signal peptide" evidence="10">
    <location>
        <begin position="1"/>
        <end position="27"/>
    </location>
</feature>
<keyword evidence="6 8" id="KW-0408">Iron</keyword>
<dbReference type="RefSeq" id="XP_022391125.1">
    <property type="nucleotide sequence ID" value="XM_022529682.1"/>
</dbReference>
<evidence type="ECO:0000256" key="5">
    <source>
        <dbReference type="ARBA" id="ARBA00023002"/>
    </source>
</evidence>
<keyword evidence="10" id="KW-0732">Signal</keyword>
<comment type="caution">
    <text evidence="11">The sequence shown here is derived from an EMBL/GenBank/DDBJ whole genome shotgun (WGS) entry which is preliminary data.</text>
</comment>
<dbReference type="AlphaFoldDB" id="A0A1F8A7Z2"/>
<organism evidence="11 12">
    <name type="scientific">Aspergillus bombycis</name>
    <dbReference type="NCBI Taxonomy" id="109264"/>
    <lineage>
        <taxon>Eukaryota</taxon>
        <taxon>Fungi</taxon>
        <taxon>Dikarya</taxon>
        <taxon>Ascomycota</taxon>
        <taxon>Pezizomycotina</taxon>
        <taxon>Eurotiomycetes</taxon>
        <taxon>Eurotiomycetidae</taxon>
        <taxon>Eurotiales</taxon>
        <taxon>Aspergillaceae</taxon>
        <taxon>Aspergillus</taxon>
    </lineage>
</organism>
<dbReference type="InterPro" id="IPR036396">
    <property type="entry name" value="Cyt_P450_sf"/>
</dbReference>
<evidence type="ECO:0000256" key="3">
    <source>
        <dbReference type="ARBA" id="ARBA00022617"/>
    </source>
</evidence>
<evidence type="ECO:0000313" key="12">
    <source>
        <dbReference type="Proteomes" id="UP000179179"/>
    </source>
</evidence>
<dbReference type="GeneID" id="34445942"/>
<dbReference type="GO" id="GO:0016705">
    <property type="term" value="F:oxidoreductase activity, acting on paired donors, with incorporation or reduction of molecular oxygen"/>
    <property type="evidence" value="ECO:0007669"/>
    <property type="project" value="InterPro"/>
</dbReference>
<name>A0A1F8A7Z2_9EURO</name>
<dbReference type="SUPFAM" id="SSF48264">
    <property type="entry name" value="Cytochrome P450"/>
    <property type="match status" value="1"/>
</dbReference>
<evidence type="ECO:0000256" key="4">
    <source>
        <dbReference type="ARBA" id="ARBA00022723"/>
    </source>
</evidence>
<dbReference type="PRINTS" id="PR00463">
    <property type="entry name" value="EP450I"/>
</dbReference>
<proteinExistence type="inferred from homology"/>
<dbReference type="Pfam" id="PF00067">
    <property type="entry name" value="p450"/>
    <property type="match status" value="2"/>
</dbReference>
<comment type="similarity">
    <text evidence="2 9">Belongs to the cytochrome P450 family.</text>
</comment>
<evidence type="ECO:0000256" key="6">
    <source>
        <dbReference type="ARBA" id="ARBA00023004"/>
    </source>
</evidence>
<evidence type="ECO:0000256" key="9">
    <source>
        <dbReference type="RuleBase" id="RU000461"/>
    </source>
</evidence>
<dbReference type="PANTHER" id="PTHR46300:SF7">
    <property type="entry name" value="P450, PUTATIVE (EUROFUNG)-RELATED"/>
    <property type="match status" value="1"/>
</dbReference>
<keyword evidence="12" id="KW-1185">Reference proteome</keyword>
<dbReference type="PROSITE" id="PS00086">
    <property type="entry name" value="CYTOCHROME_P450"/>
    <property type="match status" value="1"/>
</dbReference>
<evidence type="ECO:0000256" key="8">
    <source>
        <dbReference type="PIRSR" id="PIRSR602401-1"/>
    </source>
</evidence>
<dbReference type="GO" id="GO:0004497">
    <property type="term" value="F:monooxygenase activity"/>
    <property type="evidence" value="ECO:0007669"/>
    <property type="project" value="UniProtKB-KW"/>
</dbReference>
<evidence type="ECO:0000256" key="10">
    <source>
        <dbReference type="SAM" id="SignalP"/>
    </source>
</evidence>
<evidence type="ECO:0000256" key="7">
    <source>
        <dbReference type="ARBA" id="ARBA00023033"/>
    </source>
</evidence>
<dbReference type="InterPro" id="IPR017972">
    <property type="entry name" value="Cyt_P450_CS"/>
</dbReference>
<dbReference type="Proteomes" id="UP000179179">
    <property type="component" value="Unassembled WGS sequence"/>
</dbReference>
<comment type="cofactor">
    <cofactor evidence="1 8">
        <name>heme</name>
        <dbReference type="ChEBI" id="CHEBI:30413"/>
    </cofactor>
</comment>
<accession>A0A1F8A7Z2</accession>
<keyword evidence="7 9" id="KW-0503">Monooxygenase</keyword>
<feature type="chain" id="PRO_5009534612" evidence="10">
    <location>
        <begin position="28"/>
        <end position="549"/>
    </location>
</feature>
<evidence type="ECO:0000256" key="2">
    <source>
        <dbReference type="ARBA" id="ARBA00010617"/>
    </source>
</evidence>
<dbReference type="PANTHER" id="PTHR46300">
    <property type="entry name" value="P450, PUTATIVE (EUROFUNG)-RELATED-RELATED"/>
    <property type="match status" value="1"/>
</dbReference>
<dbReference type="InterPro" id="IPR001128">
    <property type="entry name" value="Cyt_P450"/>
</dbReference>
<gene>
    <name evidence="11" type="ORF">ABOM_002552</name>
</gene>
<keyword evidence="4 8" id="KW-0479">Metal-binding</keyword>
<dbReference type="InterPro" id="IPR050364">
    <property type="entry name" value="Cytochrome_P450_fung"/>
</dbReference>
<evidence type="ECO:0000313" key="11">
    <source>
        <dbReference type="EMBL" id="OGM47408.1"/>
    </source>
</evidence>
<protein>
    <submittedName>
        <fullName evidence="11">AflQ/ ordA/ ord-1/ oxidoreductase/ cytochrome P450 monooxygenase</fullName>
    </submittedName>
</protein>
<reference evidence="11 12" key="1">
    <citation type="journal article" date="2016" name="Genome Biol. Evol.">
        <title>Draft genome sequence of an aflatoxigenic Aspergillus species, A. bombycis.</title>
        <authorList>
            <person name="Moore G.G."/>
            <person name="Mack B.M."/>
            <person name="Beltz S.B."/>
            <person name="Gilbert M.K."/>
        </authorList>
    </citation>
    <scope>NUCLEOTIDE SEQUENCE [LARGE SCALE GENOMIC DNA]</scope>
    <source>
        <strain evidence="12">NRRL 26010</strain>
    </source>
</reference>
<keyword evidence="3 8" id="KW-0349">Heme</keyword>
<feature type="binding site" description="axial binding residue" evidence="8">
    <location>
        <position position="461"/>
    </location>
    <ligand>
        <name>heme</name>
        <dbReference type="ChEBI" id="CHEBI:30413"/>
    </ligand>
    <ligandPart>
        <name>Fe</name>
        <dbReference type="ChEBI" id="CHEBI:18248"/>
    </ligandPart>
</feature>
<dbReference type="OrthoDB" id="2789670at2759"/>
<dbReference type="STRING" id="109264.A0A1F8A7Z2"/>
<dbReference type="Gene3D" id="1.10.630.10">
    <property type="entry name" value="Cytochrome P450"/>
    <property type="match status" value="1"/>
</dbReference>
<dbReference type="InterPro" id="IPR002401">
    <property type="entry name" value="Cyt_P450_E_grp-I"/>
</dbReference>
<dbReference type="GO" id="GO:0005506">
    <property type="term" value="F:iron ion binding"/>
    <property type="evidence" value="ECO:0007669"/>
    <property type="project" value="InterPro"/>
</dbReference>
<sequence length="549" mass="62596">MIYSLMICAGALLGWWILAKLLAPKGAHPPLPPGPWRKPIIGNLADFPPKGTPEWLFWAKHQERYGPISSLEVMGQTIIMINDAHLGVEIMHKKSALSQMIPDAPFAHMAGWGMSLATERNKQAWKTIRANMKQEVGTRRAISTFHPKMDIGIRRFLLRTLDSPDDLRFNIRKEANAFMMDVAYGYTIAPYGKDELYDLTQRSVRQFSQIFSPGAWSVNFFPILRYVPSWFPGASFQIKAAEYKRTIERLTMVPYLWIKDQVARDCCRPSVLLRLLQKGHYESGSHQEQVLVWTNAEFVMGGSDTTVSAVSSFFVAMALYPEVQRKARKELDRVVGPTTLATFEHRSHLPYIDALVKEVFRWHPASPLGAPHITQEDQIWDGYLLPRGALLLPNIWLFHFHSFFHLFSLQTNFLLVRAFTHDPSVYHDPMVFKPERFLEGNSSPPETDPMKFVFGFGRRICPGRFITDEKLFLLACHTLSCFLISPKDPGAPEPDWLPGVISQPGPFPLNVVPRSPVHEELVRSIETDHPWGNADATDISRFMARNEMI</sequence>
<evidence type="ECO:0000256" key="1">
    <source>
        <dbReference type="ARBA" id="ARBA00001971"/>
    </source>
</evidence>